<dbReference type="FunFam" id="3.30.70.360:FF:000004">
    <property type="entry name" value="Peptidase M20 domain-containing protein 2"/>
    <property type="match status" value="1"/>
</dbReference>
<dbReference type="Gene3D" id="3.30.70.360">
    <property type="match status" value="1"/>
</dbReference>
<name>A0A0B7N1E2_9FUNG</name>
<evidence type="ECO:0000259" key="3">
    <source>
        <dbReference type="Pfam" id="PF07687"/>
    </source>
</evidence>
<feature type="domain" description="Peptidase M20 dimerisation" evidence="3">
    <location>
        <begin position="174"/>
        <end position="267"/>
    </location>
</feature>
<dbReference type="SUPFAM" id="SSF53187">
    <property type="entry name" value="Zn-dependent exopeptidases"/>
    <property type="match status" value="1"/>
</dbReference>
<dbReference type="PANTHER" id="PTHR30575">
    <property type="entry name" value="PEPTIDASE M20"/>
    <property type="match status" value="1"/>
</dbReference>
<dbReference type="SUPFAM" id="SSF55031">
    <property type="entry name" value="Bacterial exopeptidase dimerisation domain"/>
    <property type="match status" value="1"/>
</dbReference>
<dbReference type="AlphaFoldDB" id="A0A0B7N1E2"/>
<dbReference type="Pfam" id="PF01546">
    <property type="entry name" value="Peptidase_M20"/>
    <property type="match status" value="1"/>
</dbReference>
<dbReference type="GO" id="GO:0016805">
    <property type="term" value="F:dipeptidase activity"/>
    <property type="evidence" value="ECO:0007669"/>
    <property type="project" value="InterPro"/>
</dbReference>
<sequence length="399" mass="44014">MNNDIKESIANTIKELDKELREISLKIHDDPELGNKEFHAYQLLTEYIESKGFKVTYKAAGLETAFMAHYSNSTSGRRVGFVCEYDSLPGVGHACGHNIITVQGLACSLALKALMEQDLVQGTVVLFGTPAEETTSGKINFVQQGILQDNVDYAMMLHPFAEDGIYRRMLALDSADIEFFGKASHAGMAPWNGINAVDALMQGFDNIGMLRQQILPTDRIHGIITHGGKAANIIPDYASAHFYARSITKDQLKELKPRVDNCFKAAALSTGCQIKMQWGKLGPVEDVFMNDAMALNFKHYMEQEVGITYLSRAEEEQTSTGSTDMGNFSYAVPSIHPAYSIHTTAANHTKEFTVAARTQVAHQDTLHAAKCLAMTAAQVMVDDDLYQQVVADFKKGKTR</sequence>
<dbReference type="InterPro" id="IPR002933">
    <property type="entry name" value="Peptidase_M20"/>
</dbReference>
<reference evidence="4 5" key="1">
    <citation type="submission" date="2014-09" db="EMBL/GenBank/DDBJ databases">
        <authorList>
            <person name="Ellenberger Sabrina"/>
        </authorList>
    </citation>
    <scope>NUCLEOTIDE SEQUENCE [LARGE SCALE GENOMIC DNA]</scope>
    <source>
        <strain evidence="4 5">CBS 412.66</strain>
    </source>
</reference>
<dbReference type="InterPro" id="IPR017439">
    <property type="entry name" value="Amidohydrolase"/>
</dbReference>
<proteinExistence type="inferred from homology"/>
<evidence type="ECO:0000313" key="5">
    <source>
        <dbReference type="Proteomes" id="UP000054107"/>
    </source>
</evidence>
<dbReference type="STRING" id="35722.A0A0B7N1E2"/>
<evidence type="ECO:0000256" key="1">
    <source>
        <dbReference type="ARBA" id="ARBA00006247"/>
    </source>
</evidence>
<dbReference type="NCBIfam" id="TIGR01891">
    <property type="entry name" value="amidohydrolases"/>
    <property type="match status" value="1"/>
</dbReference>
<dbReference type="Proteomes" id="UP000054107">
    <property type="component" value="Unassembled WGS sequence"/>
</dbReference>
<dbReference type="CDD" id="cd05672">
    <property type="entry name" value="M20_ACY1L2-like"/>
    <property type="match status" value="1"/>
</dbReference>
<evidence type="ECO:0000313" key="4">
    <source>
        <dbReference type="EMBL" id="CEP11247.1"/>
    </source>
</evidence>
<dbReference type="InterPro" id="IPR017144">
    <property type="entry name" value="Xaa-Arg_dipeptidase"/>
</dbReference>
<dbReference type="EMBL" id="LN725930">
    <property type="protein sequence ID" value="CEP11247.1"/>
    <property type="molecule type" value="Genomic_DNA"/>
</dbReference>
<dbReference type="Gene3D" id="3.40.630.10">
    <property type="entry name" value="Zn peptidases"/>
    <property type="match status" value="1"/>
</dbReference>
<dbReference type="InterPro" id="IPR036264">
    <property type="entry name" value="Bact_exopeptidase_dim_dom"/>
</dbReference>
<protein>
    <recommendedName>
        <fullName evidence="2">Peptidase M20 domain-containing protein 2</fullName>
    </recommendedName>
</protein>
<evidence type="ECO:0000256" key="2">
    <source>
        <dbReference type="PIRNR" id="PIRNR037226"/>
    </source>
</evidence>
<dbReference type="InterPro" id="IPR052030">
    <property type="entry name" value="Peptidase_M20/M20A_hydrolases"/>
</dbReference>
<dbReference type="PANTHER" id="PTHR30575:SF0">
    <property type="entry name" value="XAA-ARG DIPEPTIDASE"/>
    <property type="match status" value="1"/>
</dbReference>
<keyword evidence="5" id="KW-1185">Reference proteome</keyword>
<dbReference type="InterPro" id="IPR011650">
    <property type="entry name" value="Peptidase_M20_dimer"/>
</dbReference>
<comment type="similarity">
    <text evidence="1 2">Belongs to the peptidase M20A family.</text>
</comment>
<organism evidence="4 5">
    <name type="scientific">Parasitella parasitica</name>
    <dbReference type="NCBI Taxonomy" id="35722"/>
    <lineage>
        <taxon>Eukaryota</taxon>
        <taxon>Fungi</taxon>
        <taxon>Fungi incertae sedis</taxon>
        <taxon>Mucoromycota</taxon>
        <taxon>Mucoromycotina</taxon>
        <taxon>Mucoromycetes</taxon>
        <taxon>Mucorales</taxon>
        <taxon>Mucorineae</taxon>
        <taxon>Mucoraceae</taxon>
        <taxon>Parasitella</taxon>
    </lineage>
</organism>
<accession>A0A0B7N1E2</accession>
<dbReference type="Pfam" id="PF07687">
    <property type="entry name" value="M20_dimer"/>
    <property type="match status" value="1"/>
</dbReference>
<dbReference type="PIRSF" id="PIRSF037226">
    <property type="entry name" value="Amidohydrolase_ACY1L2_prd"/>
    <property type="match status" value="1"/>
</dbReference>
<gene>
    <name evidence="4" type="primary">PARPA_05067.1 scaffold 16330</name>
</gene>
<dbReference type="OrthoDB" id="6119954at2759"/>